<dbReference type="InterPro" id="IPR050793">
    <property type="entry name" value="CMP-NeuNAc_synthase"/>
</dbReference>
<dbReference type="CDD" id="cd02513">
    <property type="entry name" value="CMP-NeuAc_Synthase"/>
    <property type="match status" value="1"/>
</dbReference>
<dbReference type="GO" id="GO:0016788">
    <property type="term" value="F:hydrolase activity, acting on ester bonds"/>
    <property type="evidence" value="ECO:0007669"/>
    <property type="project" value="InterPro"/>
</dbReference>
<dbReference type="Pfam" id="PF08282">
    <property type="entry name" value="Hydrolase_3"/>
    <property type="match status" value="1"/>
</dbReference>
<dbReference type="InterPro" id="IPR003329">
    <property type="entry name" value="Cytidylyl_trans"/>
</dbReference>
<feature type="region of interest" description="Disordered" evidence="11">
    <location>
        <begin position="130"/>
        <end position="153"/>
    </location>
</feature>
<evidence type="ECO:0000313" key="13">
    <source>
        <dbReference type="Proteomes" id="UP000774283"/>
    </source>
</evidence>
<comment type="pathway">
    <text evidence="3">Amino-sugar metabolism; N-acetylneuraminate metabolism.</text>
</comment>
<evidence type="ECO:0000256" key="4">
    <source>
        <dbReference type="ARBA" id="ARBA00005893"/>
    </source>
</evidence>
<dbReference type="SFLD" id="SFLDS00003">
    <property type="entry name" value="Haloacid_Dehalogenase"/>
    <property type="match status" value="1"/>
</dbReference>
<dbReference type="SUPFAM" id="SSF56784">
    <property type="entry name" value="HAD-like"/>
    <property type="match status" value="1"/>
</dbReference>
<evidence type="ECO:0000256" key="2">
    <source>
        <dbReference type="ARBA" id="ARBA00001946"/>
    </source>
</evidence>
<keyword evidence="9" id="KW-0378">Hydrolase</keyword>
<evidence type="ECO:0000256" key="10">
    <source>
        <dbReference type="ARBA" id="ARBA00022842"/>
    </source>
</evidence>
<keyword evidence="12" id="KW-0548">Nucleotidyltransferase</keyword>
<dbReference type="AlphaFoldDB" id="A0A9X5IRI6"/>
<dbReference type="SUPFAM" id="SSF53448">
    <property type="entry name" value="Nucleotide-diphospho-sugar transferases"/>
    <property type="match status" value="1"/>
</dbReference>
<comment type="subunit">
    <text evidence="6">Homotetramer.</text>
</comment>
<comment type="catalytic activity">
    <reaction evidence="1">
        <text>an N-acylneuraminate + CTP = a CMP-N-acyl-beta-neuraminate + diphosphate</text>
        <dbReference type="Rhea" id="RHEA:11344"/>
        <dbReference type="ChEBI" id="CHEBI:33019"/>
        <dbReference type="ChEBI" id="CHEBI:37563"/>
        <dbReference type="ChEBI" id="CHEBI:60073"/>
        <dbReference type="ChEBI" id="CHEBI:68671"/>
        <dbReference type="EC" id="2.7.7.43"/>
    </reaction>
</comment>
<evidence type="ECO:0000256" key="8">
    <source>
        <dbReference type="ARBA" id="ARBA00022723"/>
    </source>
</evidence>
<organism evidence="12 13">
    <name type="scientific">Sanguibacter hominis ATCC BAA-789</name>
    <dbReference type="NCBI Taxonomy" id="1312740"/>
    <lineage>
        <taxon>Bacteria</taxon>
        <taxon>Bacillati</taxon>
        <taxon>Actinomycetota</taxon>
        <taxon>Actinomycetes</taxon>
        <taxon>Micrococcales</taxon>
        <taxon>Sanguibacteraceae</taxon>
        <taxon>Sanguibacter</taxon>
    </lineage>
</organism>
<comment type="similarity">
    <text evidence="4">Belongs to the KdsC family.</text>
</comment>
<evidence type="ECO:0000256" key="1">
    <source>
        <dbReference type="ARBA" id="ARBA00001862"/>
    </source>
</evidence>
<keyword evidence="13" id="KW-1185">Reference proteome</keyword>
<dbReference type="Pfam" id="PF02348">
    <property type="entry name" value="CTP_transf_3"/>
    <property type="match status" value="1"/>
</dbReference>
<protein>
    <recommendedName>
        <fullName evidence="7">N-acylneuraminate cytidylyltransferase</fullName>
        <ecNumber evidence="7">2.7.7.43</ecNumber>
    </recommendedName>
</protein>
<proteinExistence type="inferred from homology"/>
<dbReference type="SFLD" id="SFLDG01136">
    <property type="entry name" value="C1.6:_Phosphoserine_Phosphatas"/>
    <property type="match status" value="1"/>
</dbReference>
<dbReference type="GO" id="GO:0046872">
    <property type="term" value="F:metal ion binding"/>
    <property type="evidence" value="ECO:0007669"/>
    <property type="project" value="UniProtKB-KW"/>
</dbReference>
<feature type="compositionally biased region" description="Basic and acidic residues" evidence="11">
    <location>
        <begin position="135"/>
        <end position="153"/>
    </location>
</feature>
<comment type="similarity">
    <text evidence="5">Belongs to the CMP-NeuNAc synthase family.</text>
</comment>
<dbReference type="InterPro" id="IPR036412">
    <property type="entry name" value="HAD-like_sf"/>
</dbReference>
<evidence type="ECO:0000256" key="11">
    <source>
        <dbReference type="SAM" id="MobiDB-lite"/>
    </source>
</evidence>
<comment type="caution">
    <text evidence="12">The sequence shown here is derived from an EMBL/GenBank/DDBJ whole genome shotgun (WGS) entry which is preliminary data.</text>
</comment>
<comment type="cofactor">
    <cofactor evidence="2">
        <name>Mg(2+)</name>
        <dbReference type="ChEBI" id="CHEBI:18420"/>
    </cofactor>
</comment>
<evidence type="ECO:0000256" key="9">
    <source>
        <dbReference type="ARBA" id="ARBA00022801"/>
    </source>
</evidence>
<sequence>MKNLERVGGVSLVGRAVQTATSAPSVRRVVVSTDHPGIAAEARRHGAHVVERPAGLASDTASSESVVLHALAALDATADVTPVTVLLQCTSPFIDATDIEAAVRRVASGEHDVVLSATPSHAFHWTEQDGTATARGHDAAHRPRRQDREPEHRETGAFYAMRTTGFREHEHRFFGRVGLQVVPSLTAIEIDTPADLELARALAATLVPGPTLTAIDADAVVTDFDGVHTDDHAFVTADGTEHVRVHRGDGLGVAALRRAGIPLLILSTERDRVVAARGRKLGVETRHGVDDKAAVLATWLAEHDLDASRVAYVGNDVNDLAAMATVGWPLAVADAHPAVRAAARHVLTSEGGNGAVREACDLVLAALPRVSTSAPVRRAPLSV</sequence>
<dbReference type="Gene3D" id="3.40.50.1000">
    <property type="entry name" value="HAD superfamily/HAD-like"/>
    <property type="match status" value="1"/>
</dbReference>
<dbReference type="Gene3D" id="3.90.550.10">
    <property type="entry name" value="Spore Coat Polysaccharide Biosynthesis Protein SpsA, Chain A"/>
    <property type="match status" value="1"/>
</dbReference>
<evidence type="ECO:0000313" key="12">
    <source>
        <dbReference type="EMBL" id="NKX91956.1"/>
    </source>
</evidence>
<dbReference type="InterPro" id="IPR010023">
    <property type="entry name" value="KdsC_fam"/>
</dbReference>
<keyword evidence="10" id="KW-0460">Magnesium</keyword>
<dbReference type="SFLD" id="SFLDG01138">
    <property type="entry name" value="C1.6.2:_Deoxy-d-mannose-octulo"/>
    <property type="match status" value="1"/>
</dbReference>
<accession>A0A9X5IRI6</accession>
<dbReference type="PANTHER" id="PTHR21485">
    <property type="entry name" value="HAD SUPERFAMILY MEMBERS CMAS AND KDSC"/>
    <property type="match status" value="1"/>
</dbReference>
<dbReference type="EMBL" id="JAAXOW010000001">
    <property type="protein sequence ID" value="NKX91956.1"/>
    <property type="molecule type" value="Genomic_DNA"/>
</dbReference>
<evidence type="ECO:0000256" key="3">
    <source>
        <dbReference type="ARBA" id="ARBA00005141"/>
    </source>
</evidence>
<keyword evidence="12" id="KW-0808">Transferase</keyword>
<evidence type="ECO:0000256" key="6">
    <source>
        <dbReference type="ARBA" id="ARBA00011881"/>
    </source>
</evidence>
<dbReference type="GO" id="GO:0008781">
    <property type="term" value="F:N-acylneuraminate cytidylyltransferase activity"/>
    <property type="evidence" value="ECO:0007669"/>
    <property type="project" value="UniProtKB-EC"/>
</dbReference>
<reference evidence="12 13" key="1">
    <citation type="submission" date="2020-04" db="EMBL/GenBank/DDBJ databases">
        <title>MicrobeNet Type strains.</title>
        <authorList>
            <person name="Nicholson A.C."/>
        </authorList>
    </citation>
    <scope>NUCLEOTIDE SEQUENCE [LARGE SCALE GENOMIC DNA]</scope>
    <source>
        <strain evidence="12 13">ATCC BAA-789</strain>
    </source>
</reference>
<dbReference type="EC" id="2.7.7.43" evidence="7"/>
<dbReference type="InterPro" id="IPR029044">
    <property type="entry name" value="Nucleotide-diphossugar_trans"/>
</dbReference>
<evidence type="ECO:0000256" key="7">
    <source>
        <dbReference type="ARBA" id="ARBA00012491"/>
    </source>
</evidence>
<keyword evidence="8" id="KW-0479">Metal-binding</keyword>
<name>A0A9X5IRI6_9MICO</name>
<gene>
    <name evidence="12" type="ORF">HF995_01495</name>
</gene>
<dbReference type="InterPro" id="IPR023214">
    <property type="entry name" value="HAD_sf"/>
</dbReference>
<dbReference type="Proteomes" id="UP000774283">
    <property type="component" value="Unassembled WGS sequence"/>
</dbReference>
<dbReference type="PANTHER" id="PTHR21485:SF3">
    <property type="entry name" value="N-ACYLNEURAMINATE CYTIDYLYLTRANSFERASE"/>
    <property type="match status" value="1"/>
</dbReference>
<evidence type="ECO:0000256" key="5">
    <source>
        <dbReference type="ARBA" id="ARBA00010726"/>
    </source>
</evidence>